<reference evidence="5 6" key="1">
    <citation type="submission" date="2019-04" db="EMBL/GenBank/DDBJ databases">
        <title>Friends and foes A comparative genomics studyof 23 Aspergillus species from section Flavi.</title>
        <authorList>
            <consortium name="DOE Joint Genome Institute"/>
            <person name="Kjaerbolling I."/>
            <person name="Vesth T."/>
            <person name="Frisvad J.C."/>
            <person name="Nybo J.L."/>
            <person name="Theobald S."/>
            <person name="Kildgaard S."/>
            <person name="Isbrandt T."/>
            <person name="Kuo A."/>
            <person name="Sato A."/>
            <person name="Lyhne E.K."/>
            <person name="Kogle M.E."/>
            <person name="Wiebenga A."/>
            <person name="Kun R.S."/>
            <person name="Lubbers R.J."/>
            <person name="Makela M.R."/>
            <person name="Barry K."/>
            <person name="Chovatia M."/>
            <person name="Clum A."/>
            <person name="Daum C."/>
            <person name="Haridas S."/>
            <person name="He G."/>
            <person name="LaButti K."/>
            <person name="Lipzen A."/>
            <person name="Mondo S."/>
            <person name="Riley R."/>
            <person name="Salamov A."/>
            <person name="Simmons B.A."/>
            <person name="Magnuson J.K."/>
            <person name="Henrissat B."/>
            <person name="Mortensen U.H."/>
            <person name="Larsen T.O."/>
            <person name="Devries R.P."/>
            <person name="Grigoriev I.V."/>
            <person name="Machida M."/>
            <person name="Baker S.E."/>
            <person name="Andersen M.R."/>
        </authorList>
    </citation>
    <scope>NUCLEOTIDE SEQUENCE [LARGE SCALE GENOMIC DNA]</scope>
    <source>
        <strain evidence="5 6">IBT 29228</strain>
    </source>
</reference>
<dbReference type="Proteomes" id="UP000326198">
    <property type="component" value="Unassembled WGS sequence"/>
</dbReference>
<dbReference type="AlphaFoldDB" id="A0A5N7B7D2"/>
<sequence>MAWMHNVVHLPTFREQCNKFLENGEPVNKFWLPLYYAMLSMTVYSTLPDVLLEFGIDDPQPLYQRLHRMSIEALFAVNFMAVHSVYSVQTICMLIHVGHNVGESDLIVTLMGSGIRIAQSLGLHRLGPDRPDLLEDIVDPQELTRKLIDREIGKRVWWFMIRQDWLQIPFLNTYTIHASQFNTPMPNKCPEDPRYLVQDGSVVDCNDDTYTQGSYTAVLNHVSVLIWKMQDRMLTLGHPGQSQDGLVKLYEEVIHADSELKKIMKHMPRFYREDGVVDSQLPPHIAQQRQAAMMSMAHKFFTVHRHFHVASFRNPWFSLTKLSCLPIARRSLSSLLSLPDNEYTWIVRNMWTVNTHTVTITVALLFDELFSPSDDTKMFDSADIETLARHCSSSLQEMCTRSEIAKKGVKILDFLLELNDAVKRGVCEEFNLEQIIAHVKGDLPRQDASQTDPHSLDLFDDMEWPSPGINTWESILDFIGCTD</sequence>
<gene>
    <name evidence="5" type="ORF">BDV26DRAFT_304886</name>
</gene>
<evidence type="ECO:0000256" key="1">
    <source>
        <dbReference type="ARBA" id="ARBA00004123"/>
    </source>
</evidence>
<keyword evidence="2" id="KW-0805">Transcription regulation</keyword>
<keyword evidence="6" id="KW-1185">Reference proteome</keyword>
<organism evidence="5 6">
    <name type="scientific">Aspergillus bertholletiae</name>
    <dbReference type="NCBI Taxonomy" id="1226010"/>
    <lineage>
        <taxon>Eukaryota</taxon>
        <taxon>Fungi</taxon>
        <taxon>Dikarya</taxon>
        <taxon>Ascomycota</taxon>
        <taxon>Pezizomycotina</taxon>
        <taxon>Eurotiomycetes</taxon>
        <taxon>Eurotiomycetidae</taxon>
        <taxon>Eurotiales</taxon>
        <taxon>Aspergillaceae</taxon>
        <taxon>Aspergillus</taxon>
        <taxon>Aspergillus subgen. Circumdati</taxon>
    </lineage>
</organism>
<accession>A0A5N7B7D2</accession>
<dbReference type="CDD" id="cd12148">
    <property type="entry name" value="fungal_TF_MHR"/>
    <property type="match status" value="1"/>
</dbReference>
<protein>
    <recommendedName>
        <fullName evidence="7">Transcription factor domain-containing protein</fullName>
    </recommendedName>
</protein>
<evidence type="ECO:0000256" key="2">
    <source>
        <dbReference type="ARBA" id="ARBA00023015"/>
    </source>
</evidence>
<name>A0A5N7B7D2_9EURO</name>
<proteinExistence type="predicted"/>
<dbReference type="EMBL" id="ML736221">
    <property type="protein sequence ID" value="KAE8377608.1"/>
    <property type="molecule type" value="Genomic_DNA"/>
</dbReference>
<dbReference type="PANTHER" id="PTHR31001">
    <property type="entry name" value="UNCHARACTERIZED TRANSCRIPTIONAL REGULATORY PROTEIN"/>
    <property type="match status" value="1"/>
</dbReference>
<keyword evidence="4" id="KW-0539">Nucleus</keyword>
<dbReference type="OrthoDB" id="410267at2759"/>
<evidence type="ECO:0000313" key="5">
    <source>
        <dbReference type="EMBL" id="KAE8377608.1"/>
    </source>
</evidence>
<dbReference type="PANTHER" id="PTHR31001:SF90">
    <property type="entry name" value="CENTROMERE DNA-BINDING PROTEIN COMPLEX CBF3 SUBUNIT B"/>
    <property type="match status" value="1"/>
</dbReference>
<evidence type="ECO:0000313" key="6">
    <source>
        <dbReference type="Proteomes" id="UP000326198"/>
    </source>
</evidence>
<comment type="subcellular location">
    <subcellularLocation>
        <location evidence="1">Nucleus</location>
    </subcellularLocation>
</comment>
<keyword evidence="3" id="KW-0804">Transcription</keyword>
<dbReference type="InterPro" id="IPR050613">
    <property type="entry name" value="Sec_Metabolite_Reg"/>
</dbReference>
<evidence type="ECO:0000256" key="3">
    <source>
        <dbReference type="ARBA" id="ARBA00023163"/>
    </source>
</evidence>
<evidence type="ECO:0008006" key="7">
    <source>
        <dbReference type="Google" id="ProtNLM"/>
    </source>
</evidence>
<dbReference type="GO" id="GO:0005634">
    <property type="term" value="C:nucleus"/>
    <property type="evidence" value="ECO:0007669"/>
    <property type="project" value="UniProtKB-SubCell"/>
</dbReference>
<evidence type="ECO:0000256" key="4">
    <source>
        <dbReference type="ARBA" id="ARBA00023242"/>
    </source>
</evidence>